<dbReference type="PROSITE" id="PS00022">
    <property type="entry name" value="EGF_1"/>
    <property type="match status" value="1"/>
</dbReference>
<dbReference type="InterPro" id="IPR030480">
    <property type="entry name" value="Natr_peptide_CS"/>
</dbReference>
<dbReference type="EMBL" id="QXTE01000656">
    <property type="protein sequence ID" value="TFJ96507.1"/>
    <property type="molecule type" value="Genomic_DNA"/>
</dbReference>
<dbReference type="OrthoDB" id="6107927at2759"/>
<feature type="compositionally biased region" description="Low complexity" evidence="6">
    <location>
        <begin position="549"/>
        <end position="647"/>
    </location>
</feature>
<dbReference type="CDD" id="cd06263">
    <property type="entry name" value="MAM"/>
    <property type="match status" value="3"/>
</dbReference>
<comment type="caution">
    <text evidence="11">The sequence shown here is derived from an EMBL/GenBank/DDBJ whole genome shotgun (WGS) entry which is preliminary data.</text>
</comment>
<dbReference type="PROSITE" id="PS50026">
    <property type="entry name" value="EGF_3"/>
    <property type="match status" value="1"/>
</dbReference>
<dbReference type="Gene3D" id="2.10.25.10">
    <property type="entry name" value="Laminin"/>
    <property type="match status" value="1"/>
</dbReference>
<evidence type="ECO:0000256" key="6">
    <source>
        <dbReference type="SAM" id="MobiDB-lite"/>
    </source>
</evidence>
<dbReference type="PANTHER" id="PTHR11339">
    <property type="entry name" value="EXTRACELLULAR MATRIX GLYCOPROTEIN RELATED"/>
    <property type="match status" value="1"/>
</dbReference>
<evidence type="ECO:0000259" key="10">
    <source>
        <dbReference type="PROSITE" id="PS51233"/>
    </source>
</evidence>
<dbReference type="Pfam" id="PF08742">
    <property type="entry name" value="C8"/>
    <property type="match status" value="2"/>
</dbReference>
<feature type="domain" description="VWFD" evidence="10">
    <location>
        <begin position="1125"/>
        <end position="1314"/>
    </location>
</feature>
<dbReference type="InterPro" id="IPR000663">
    <property type="entry name" value="Natr_peptide"/>
</dbReference>
<keyword evidence="2" id="KW-0964">Secreted</keyword>
<feature type="domain" description="MAM" evidence="9">
    <location>
        <begin position="367"/>
        <end position="531"/>
    </location>
</feature>
<gene>
    <name evidence="11" type="ORF">DR999_PMT21702</name>
</gene>
<dbReference type="SMART" id="SM00183">
    <property type="entry name" value="NAT_PEP"/>
    <property type="match status" value="1"/>
</dbReference>
<dbReference type="PROSITE" id="PS51233">
    <property type="entry name" value="VWFD"/>
    <property type="match status" value="2"/>
</dbReference>
<dbReference type="PROSITE" id="PS50060">
    <property type="entry name" value="MAM_2"/>
    <property type="match status" value="3"/>
</dbReference>
<dbReference type="PROSITE" id="PS00263">
    <property type="entry name" value="NATRIURETIC_PEPTIDE"/>
    <property type="match status" value="1"/>
</dbReference>
<evidence type="ECO:0000256" key="7">
    <source>
        <dbReference type="SAM" id="SignalP"/>
    </source>
</evidence>
<dbReference type="SUPFAM" id="SSF57196">
    <property type="entry name" value="EGF/Laminin"/>
    <property type="match status" value="1"/>
</dbReference>
<dbReference type="InterPro" id="IPR000742">
    <property type="entry name" value="EGF"/>
</dbReference>
<dbReference type="Gene3D" id="2.60.120.200">
    <property type="match status" value="3"/>
</dbReference>
<feature type="domain" description="VWFD" evidence="10">
    <location>
        <begin position="829"/>
        <end position="1023"/>
    </location>
</feature>
<protein>
    <submittedName>
        <fullName evidence="11">Aminotransferase AlaT</fullName>
    </submittedName>
</protein>
<dbReference type="InterPro" id="IPR001846">
    <property type="entry name" value="VWF_type-D"/>
</dbReference>
<feature type="domain" description="MAM" evidence="9">
    <location>
        <begin position="40"/>
        <end position="196"/>
    </location>
</feature>
<dbReference type="GO" id="GO:0005179">
    <property type="term" value="F:hormone activity"/>
    <property type="evidence" value="ECO:0007669"/>
    <property type="project" value="InterPro"/>
</dbReference>
<dbReference type="SUPFAM" id="SSF49899">
    <property type="entry name" value="Concanavalin A-like lectins/glucanases"/>
    <property type="match status" value="3"/>
</dbReference>
<accession>A0A4D9DK07</accession>
<keyword evidence="4" id="KW-0325">Glycoprotein</keyword>
<keyword evidence="5" id="KW-0245">EGF-like domain</keyword>
<dbReference type="GO" id="GO:0016020">
    <property type="term" value="C:membrane"/>
    <property type="evidence" value="ECO:0007669"/>
    <property type="project" value="InterPro"/>
</dbReference>
<evidence type="ECO:0000313" key="12">
    <source>
        <dbReference type="Proteomes" id="UP000297703"/>
    </source>
</evidence>
<dbReference type="Pfam" id="PF00094">
    <property type="entry name" value="VWD"/>
    <property type="match status" value="2"/>
</dbReference>
<dbReference type="SMART" id="SM00137">
    <property type="entry name" value="MAM"/>
    <property type="match status" value="3"/>
</dbReference>
<evidence type="ECO:0000256" key="3">
    <source>
        <dbReference type="ARBA" id="ARBA00023157"/>
    </source>
</evidence>
<evidence type="ECO:0000256" key="2">
    <source>
        <dbReference type="ARBA" id="ARBA00022525"/>
    </source>
</evidence>
<dbReference type="PROSITE" id="PS00740">
    <property type="entry name" value="MAM_1"/>
    <property type="match status" value="1"/>
</dbReference>
<evidence type="ECO:0000256" key="5">
    <source>
        <dbReference type="PROSITE-ProRule" id="PRU00076"/>
    </source>
</evidence>
<proteinExistence type="predicted"/>
<dbReference type="Pfam" id="PF00008">
    <property type="entry name" value="EGF"/>
    <property type="match status" value="1"/>
</dbReference>
<dbReference type="InterPro" id="IPR000998">
    <property type="entry name" value="MAM_dom"/>
</dbReference>
<keyword evidence="7" id="KW-0732">Signal</keyword>
<evidence type="ECO:0000313" key="11">
    <source>
        <dbReference type="EMBL" id="TFJ96507.1"/>
    </source>
</evidence>
<keyword evidence="12" id="KW-1185">Reference proteome</keyword>
<dbReference type="Pfam" id="PF00629">
    <property type="entry name" value="MAM"/>
    <property type="match status" value="3"/>
</dbReference>
<feature type="region of interest" description="Disordered" evidence="6">
    <location>
        <begin position="528"/>
        <end position="647"/>
    </location>
</feature>
<name>A0A4D9DK07_9SAUR</name>
<dbReference type="InterPro" id="IPR013320">
    <property type="entry name" value="ConA-like_dom_sf"/>
</dbReference>
<dbReference type="InterPro" id="IPR050780">
    <property type="entry name" value="Mucin_vWF_Thrombospondin_sf"/>
</dbReference>
<keyword evidence="11" id="KW-0808">Transferase</keyword>
<evidence type="ECO:0000256" key="1">
    <source>
        <dbReference type="ARBA" id="ARBA00004613"/>
    </source>
</evidence>
<dbReference type="CDD" id="cd00054">
    <property type="entry name" value="EGF_CA"/>
    <property type="match status" value="1"/>
</dbReference>
<feature type="compositionally biased region" description="Pro residues" evidence="6">
    <location>
        <begin position="530"/>
        <end position="539"/>
    </location>
</feature>
<evidence type="ECO:0000256" key="4">
    <source>
        <dbReference type="ARBA" id="ARBA00023180"/>
    </source>
</evidence>
<feature type="compositionally biased region" description="Low complexity" evidence="6">
    <location>
        <begin position="692"/>
        <end position="860"/>
    </location>
</feature>
<sequence>MGLGDRYRLCLLLALGGSAAAWVDLSRSPRVPEAGVGELTQCDFDDSEHPFCHWTRPDAGDWVRAQGLAPGDSPGPPGGTPERAGFYVVPAARAPGPVELRSPELEGASAVCLEFLYYMYGVGEGSWLAVLPQGPAGYGAPQWNQTGPQSSAWLRGAVTLSAPPERPFKVVFRAARVPGFDLALDSVSIQLGPCSPCVTGCDFDTLDDLCGWQSPPGTGSARWEQWVGAGDQAGVGPQDDFSKPGIGYYMLMEFLEPEAGGSALLRSPPYPSPGGCLALSFYYIVHGKSPSATLNVYAAPAGATGADLGTPLLSLRGDQGADWQRGLVNYTGSSEIQFVFQGSYAEKPEPGLAVDSVRVWPCEETFTQCDFNNASNPLCGWAQPDDDDGDWIRTNQPTATEETGPPGDYPHGEGYYIYAEAGSLRPGQSMRLVSRDFCTADAVCVEFYYYMAGIVQTETQLRVLAWGPSGPGLPLWTRTGLQSPAWLLGSVTVPAGRLQPTRIAVEVVRGDLPYLDVALDNVSVRRGPCPGAPVTPPTTAPTSPGGPGSSSAGTATPSGTTAMRPTATATVATGSAPTGTTATTTIASGSAPTGTTATTTVATGSAPTGPTATTTVATGTAPTGTTATTTVATGTSPTGTTATTTVATGSSLTGTTATTTVATGTAPTGTTATTTVATGSAASGTTASTTIATGSAPSGTTATTTVATGSAPSGTTATTTVATGTAPTGTTATTTVATGSAPTGTTATTPIATGSAPSGTAASTTVATGSAPTGTTATTTIATGSSPSGTTATTSIATSSAPSGTTTTSPIATGTGTAPTGTTATSPIATGSAPSGTTATTTVATGSAPTSGSPAPSVTPSTPPGASPNGGGGLAPAPFAVHAANEHRHGQGAVTYVRAVFLELPGATVTLLKNRVVQVNGSRVTLPAVPAPGVSVRLSGTFAEVRTDFGLVVRYDGDHYAEVRVSRQYRGALCGLCGDYNGDPGDDFRTPSGGAAGSAGEFGDSWGVGNCTLAGPPVTPQCPADARLEYEGPGACGILLAPDGPFAPCHGQLSPTIFFRDCVFDLCALGGDRRQLCSALGTYGTQCQAHNISLGPWRNQTLCREWGRGAGLGEEFFGPGCGSRCRCEGGNRTHCQAWQCRPTETCGLHNGLYGCHPTGNAHPTDPPCPTGPWFSVEGKNEARGRQGVSYLRTVYVSLPGASLTLLKGQRTLINGTRVTLPARPTRDSSVARSGQYVAVETSFGLALRWDGNHFLEIRAPRCRPDASDKPICTPGGEITASCDRIRDPQGAFRDCHKLVPPTPYLENCLFDMCQYQGLRETLCGQLQAYTAACQAAGAPLGEVWYNAECSEKCTCQGQDDIQCQAAQCQPQELCQRREGDSPCQNEGWCQETPSGYECHCPEGYAGGLCDQVTDDVAPESPAPPGHLTAILTLADLVGDVPAPPGPRSPPAGSRPLRDSPEPPSLDPAWARFFADFMTGQRKFRGRTRKAPAPQGCFGVKLDRIGTLSGLGC</sequence>
<feature type="region of interest" description="Disordered" evidence="6">
    <location>
        <begin position="1437"/>
        <end position="1467"/>
    </location>
</feature>
<feature type="disulfide bond" evidence="5">
    <location>
        <begin position="1400"/>
        <end position="1409"/>
    </location>
</feature>
<feature type="domain" description="MAM" evidence="9">
    <location>
        <begin position="199"/>
        <end position="364"/>
    </location>
</feature>
<comment type="subcellular location">
    <subcellularLocation>
        <location evidence="1">Secreted</location>
    </subcellularLocation>
</comment>
<evidence type="ECO:0000259" key="9">
    <source>
        <dbReference type="PROSITE" id="PS50060"/>
    </source>
</evidence>
<keyword evidence="3 5" id="KW-1015">Disulfide bond</keyword>
<feature type="chain" id="PRO_5020040982" evidence="7">
    <location>
        <begin position="22"/>
        <end position="1512"/>
    </location>
</feature>
<dbReference type="SMART" id="SM00216">
    <property type="entry name" value="VWD"/>
    <property type="match status" value="2"/>
</dbReference>
<feature type="region of interest" description="Disordered" evidence="6">
    <location>
        <begin position="692"/>
        <end position="878"/>
    </location>
</feature>
<dbReference type="Pfam" id="PF00212">
    <property type="entry name" value="ANP"/>
    <property type="match status" value="1"/>
</dbReference>
<keyword evidence="11" id="KW-0032">Aminotransferase</keyword>
<evidence type="ECO:0000259" key="8">
    <source>
        <dbReference type="PROSITE" id="PS50026"/>
    </source>
</evidence>
<dbReference type="InterPro" id="IPR025615">
    <property type="entry name" value="TILa_dom"/>
</dbReference>
<feature type="domain" description="EGF-like" evidence="8">
    <location>
        <begin position="1370"/>
        <end position="1410"/>
    </location>
</feature>
<dbReference type="PROSITE" id="PS01186">
    <property type="entry name" value="EGF_2"/>
    <property type="match status" value="1"/>
</dbReference>
<dbReference type="STRING" id="55544.A0A4D9DK07"/>
<dbReference type="InterPro" id="IPR014853">
    <property type="entry name" value="VWF/SSPO/ZAN-like_Cys-rich_dom"/>
</dbReference>
<dbReference type="Proteomes" id="UP000297703">
    <property type="component" value="Unassembled WGS sequence"/>
</dbReference>
<organism evidence="11 12">
    <name type="scientific">Platysternon megacephalum</name>
    <name type="common">big-headed turtle</name>
    <dbReference type="NCBI Taxonomy" id="55544"/>
    <lineage>
        <taxon>Eukaryota</taxon>
        <taxon>Metazoa</taxon>
        <taxon>Chordata</taxon>
        <taxon>Craniata</taxon>
        <taxon>Vertebrata</taxon>
        <taxon>Euteleostomi</taxon>
        <taxon>Archelosauria</taxon>
        <taxon>Testudinata</taxon>
        <taxon>Testudines</taxon>
        <taxon>Cryptodira</taxon>
        <taxon>Durocryptodira</taxon>
        <taxon>Testudinoidea</taxon>
        <taxon>Platysternidae</taxon>
        <taxon>Platysternon</taxon>
    </lineage>
</organism>
<dbReference type="Pfam" id="PF12714">
    <property type="entry name" value="TILa"/>
    <property type="match status" value="1"/>
</dbReference>
<dbReference type="GO" id="GO:0031012">
    <property type="term" value="C:extracellular matrix"/>
    <property type="evidence" value="ECO:0007669"/>
    <property type="project" value="TreeGrafter"/>
</dbReference>
<feature type="signal peptide" evidence="7">
    <location>
        <begin position="1"/>
        <end position="21"/>
    </location>
</feature>
<dbReference type="GO" id="GO:0005615">
    <property type="term" value="C:extracellular space"/>
    <property type="evidence" value="ECO:0007669"/>
    <property type="project" value="TreeGrafter"/>
</dbReference>
<reference evidence="11 12" key="2">
    <citation type="submission" date="2019-04" db="EMBL/GenBank/DDBJ databases">
        <title>The genome sequence of big-headed turtle.</title>
        <authorList>
            <person name="Gong S."/>
        </authorList>
    </citation>
    <scope>NUCLEOTIDE SEQUENCE [LARGE SCALE GENOMIC DNA]</scope>
    <source>
        <strain evidence="11">DO16091913</strain>
        <tissue evidence="11">Muscle</tissue>
    </source>
</reference>
<reference evidence="11 12" key="1">
    <citation type="submission" date="2019-04" db="EMBL/GenBank/DDBJ databases">
        <title>Draft genome of the big-headed turtle Platysternon megacephalum.</title>
        <authorList>
            <person name="Gong S."/>
        </authorList>
    </citation>
    <scope>NUCLEOTIDE SEQUENCE [LARGE SCALE GENOMIC DNA]</scope>
    <source>
        <strain evidence="11">DO16091913</strain>
        <tissue evidence="11">Muscle</tissue>
    </source>
</reference>
<dbReference type="SMART" id="SM00832">
    <property type="entry name" value="C8"/>
    <property type="match status" value="2"/>
</dbReference>
<comment type="caution">
    <text evidence="5">Lacks conserved residue(s) required for the propagation of feature annotation.</text>
</comment>
<dbReference type="GO" id="GO:0008483">
    <property type="term" value="F:transaminase activity"/>
    <property type="evidence" value="ECO:0007669"/>
    <property type="project" value="UniProtKB-KW"/>
</dbReference>
<dbReference type="PANTHER" id="PTHR11339:SF374">
    <property type="entry name" value="ZONADHESIN"/>
    <property type="match status" value="1"/>
</dbReference>